<organism evidence="1 2">
    <name type="scientific">Candidatus Shapirobacteria bacterium GW2011_GWE2_38_30</name>
    <dbReference type="NCBI Taxonomy" id="1618490"/>
    <lineage>
        <taxon>Bacteria</taxon>
        <taxon>Candidatus Shapironibacteriota</taxon>
    </lineage>
</organism>
<dbReference type="Proteomes" id="UP000034406">
    <property type="component" value="Unassembled WGS sequence"/>
</dbReference>
<evidence type="ECO:0000313" key="1">
    <source>
        <dbReference type="EMBL" id="KKQ71698.1"/>
    </source>
</evidence>
<reference evidence="1 2" key="1">
    <citation type="journal article" date="2015" name="Nature">
        <title>rRNA introns, odd ribosomes, and small enigmatic genomes across a large radiation of phyla.</title>
        <authorList>
            <person name="Brown C.T."/>
            <person name="Hug L.A."/>
            <person name="Thomas B.C."/>
            <person name="Sharon I."/>
            <person name="Castelle C.J."/>
            <person name="Singh A."/>
            <person name="Wilkins M.J."/>
            <person name="Williams K.H."/>
            <person name="Banfield J.F."/>
        </authorList>
    </citation>
    <scope>NUCLEOTIDE SEQUENCE [LARGE SCALE GENOMIC DNA]</scope>
</reference>
<name>A0A0G0JW25_9BACT</name>
<comment type="caution">
    <text evidence="1">The sequence shown here is derived from an EMBL/GenBank/DDBJ whole genome shotgun (WGS) entry which is preliminary data.</text>
</comment>
<accession>A0A0G0JW25</accession>
<evidence type="ECO:0008006" key="3">
    <source>
        <dbReference type="Google" id="ProtNLM"/>
    </source>
</evidence>
<sequence length="106" mass="11988">MINSIPLPYKISGTKITIPFKAICSVTDKEFGGNLIIEYRPTNKALEYVHAEEVITAISRKKITAEDFVLTIYQEVDNSINPIYLKVIADIKHSDAHQPVQVWLES</sequence>
<dbReference type="SUPFAM" id="SSF55620">
    <property type="entry name" value="Tetrahydrobiopterin biosynthesis enzymes-like"/>
    <property type="match status" value="1"/>
</dbReference>
<dbReference type="AlphaFoldDB" id="A0A0G0JW25"/>
<proteinExistence type="predicted"/>
<protein>
    <recommendedName>
        <fullName evidence="3">GTP cyclohydrolase I</fullName>
    </recommendedName>
</protein>
<gene>
    <name evidence="1" type="ORF">US90_C0001G0028</name>
</gene>
<dbReference type="STRING" id="1618490.US90_C0001G0028"/>
<evidence type="ECO:0000313" key="2">
    <source>
        <dbReference type="Proteomes" id="UP000034406"/>
    </source>
</evidence>
<dbReference type="EMBL" id="LBUT01000001">
    <property type="protein sequence ID" value="KKQ71698.1"/>
    <property type="molecule type" value="Genomic_DNA"/>
</dbReference>